<dbReference type="EMBL" id="JAECSB010000013">
    <property type="protein sequence ID" value="MBH5141401.1"/>
    <property type="molecule type" value="Genomic_DNA"/>
</dbReference>
<proteinExistence type="predicted"/>
<keyword evidence="1" id="KW-1133">Transmembrane helix</keyword>
<reference evidence="2 3" key="1">
    <citation type="submission" date="2020-12" db="EMBL/GenBank/DDBJ databases">
        <title>Draft genome sequence of furan degrading bacterial strain FUR100.</title>
        <authorList>
            <person name="Woiski C."/>
        </authorList>
    </citation>
    <scope>NUCLEOTIDE SEQUENCE [LARGE SCALE GENOMIC DNA]</scope>
    <source>
        <strain evidence="2 3">FUR100</strain>
    </source>
</reference>
<name>A0A8I0ZU76_RHOER</name>
<sequence length="185" mass="19592">MATGAFVPSFAVQRDLTLQARIIENLVGIFPANVDSATITSKLKTNTKVVNRALAAKSAKRPVPRSTLSSCTDSRVSLRVQAQDVTIWRKIGVLFLALVWTLVAAALVLFGLWDSIDTSCDGPAERDMAGGGWLVIATLSVWSGAFVVCALRLRTVTAAVLATLSVVSSTLVVVNMLATASGLCW</sequence>
<feature type="transmembrane region" description="Helical" evidence="1">
    <location>
        <begin position="133"/>
        <end position="151"/>
    </location>
</feature>
<evidence type="ECO:0008006" key="4">
    <source>
        <dbReference type="Google" id="ProtNLM"/>
    </source>
</evidence>
<evidence type="ECO:0000313" key="2">
    <source>
        <dbReference type="EMBL" id="MBH5141401.1"/>
    </source>
</evidence>
<dbReference type="Proteomes" id="UP000627573">
    <property type="component" value="Unassembled WGS sequence"/>
</dbReference>
<dbReference type="AlphaFoldDB" id="A0A8I0ZU76"/>
<keyword evidence="1" id="KW-0812">Transmembrane</keyword>
<comment type="caution">
    <text evidence="2">The sequence shown here is derived from an EMBL/GenBank/DDBJ whole genome shotgun (WGS) entry which is preliminary data.</text>
</comment>
<keyword evidence="3" id="KW-1185">Reference proteome</keyword>
<feature type="transmembrane region" description="Helical" evidence="1">
    <location>
        <begin position="91"/>
        <end position="113"/>
    </location>
</feature>
<keyword evidence="1" id="KW-0472">Membrane</keyword>
<protein>
    <recommendedName>
        <fullName evidence="4">Transmembrane protein</fullName>
    </recommendedName>
</protein>
<evidence type="ECO:0000313" key="3">
    <source>
        <dbReference type="Proteomes" id="UP000627573"/>
    </source>
</evidence>
<feature type="transmembrane region" description="Helical" evidence="1">
    <location>
        <begin position="158"/>
        <end position="178"/>
    </location>
</feature>
<gene>
    <name evidence="2" type="ORF">I3517_02060</name>
</gene>
<accession>A0A8I0ZU76</accession>
<evidence type="ECO:0000256" key="1">
    <source>
        <dbReference type="SAM" id="Phobius"/>
    </source>
</evidence>
<organism evidence="2 3">
    <name type="scientific">Rhodococcus erythropolis</name>
    <name type="common">Arthrobacter picolinophilus</name>
    <dbReference type="NCBI Taxonomy" id="1833"/>
    <lineage>
        <taxon>Bacteria</taxon>
        <taxon>Bacillati</taxon>
        <taxon>Actinomycetota</taxon>
        <taxon>Actinomycetes</taxon>
        <taxon>Mycobacteriales</taxon>
        <taxon>Nocardiaceae</taxon>
        <taxon>Rhodococcus</taxon>
        <taxon>Rhodococcus erythropolis group</taxon>
    </lineage>
</organism>